<dbReference type="AlphaFoldDB" id="A0A5C6ULD5"/>
<dbReference type="SUPFAM" id="SSF51197">
    <property type="entry name" value="Clavaminate synthase-like"/>
    <property type="match status" value="1"/>
</dbReference>
<keyword evidence="3" id="KW-1185">Reference proteome</keyword>
<reference evidence="2 3" key="1">
    <citation type="submission" date="2019-08" db="EMBL/GenBank/DDBJ databases">
        <title>Sphingorhabdus soil sp. nov., isolated from arctic soil.</title>
        <authorList>
            <person name="Liu Y."/>
        </authorList>
    </citation>
    <scope>NUCLEOTIDE SEQUENCE [LARGE SCALE GENOMIC DNA]</scope>
    <source>
        <strain evidence="2 3">D-2Q-5-6</strain>
    </source>
</reference>
<gene>
    <name evidence="2" type="ORF">FSZ31_00460</name>
</gene>
<evidence type="ECO:0000313" key="3">
    <source>
        <dbReference type="Proteomes" id="UP000321129"/>
    </source>
</evidence>
<dbReference type="InterPro" id="IPR027443">
    <property type="entry name" value="IPNS-like_sf"/>
</dbReference>
<proteinExistence type="predicted"/>
<sequence length="196" mass="21749">MGASAATVAKPDGVLELCPVDIGPLLARVSAISERVWRGEDALKENDFAVFHHTQHIVFRFIEGNRDPETFYSNPAWMAWQSLLLPVMEQAIAPYGFRAPQFPKAMLARLAAGQVIDLHRDGAGSNLLTHKIHVPLITNPQAFFVSEQRRFHLATGHAYEVDNIKPHGGINRGADDRIHFIFEVYDSAKTAGAPDR</sequence>
<evidence type="ECO:0000313" key="2">
    <source>
        <dbReference type="EMBL" id="TXC73274.1"/>
    </source>
</evidence>
<comment type="caution">
    <text evidence="2">The sequence shown here is derived from an EMBL/GenBank/DDBJ whole genome shotgun (WGS) entry which is preliminary data.</text>
</comment>
<accession>A0A5C6ULD5</accession>
<dbReference type="Pfam" id="PF05118">
    <property type="entry name" value="Asp_Arg_Hydrox"/>
    <property type="match status" value="1"/>
</dbReference>
<dbReference type="Gene3D" id="2.60.120.330">
    <property type="entry name" value="B-lactam Antibiotic, Isopenicillin N Synthase, Chain"/>
    <property type="match status" value="1"/>
</dbReference>
<dbReference type="EMBL" id="VOPY01000001">
    <property type="protein sequence ID" value="TXC73274.1"/>
    <property type="molecule type" value="Genomic_DNA"/>
</dbReference>
<dbReference type="Proteomes" id="UP000321129">
    <property type="component" value="Unassembled WGS sequence"/>
</dbReference>
<organism evidence="2 3">
    <name type="scientific">Flavisphingopyxis soli</name>
    <dbReference type="NCBI Taxonomy" id="2601267"/>
    <lineage>
        <taxon>Bacteria</taxon>
        <taxon>Pseudomonadati</taxon>
        <taxon>Pseudomonadota</taxon>
        <taxon>Alphaproteobacteria</taxon>
        <taxon>Sphingomonadales</taxon>
        <taxon>Sphingopyxidaceae</taxon>
        <taxon>Flavisphingopyxis</taxon>
    </lineage>
</organism>
<feature type="domain" description="Aspartyl/asparaginy/proline hydroxylase" evidence="1">
    <location>
        <begin position="100"/>
        <end position="185"/>
    </location>
</feature>
<protein>
    <submittedName>
        <fullName evidence="2">Aspartyl/asparaginyl beta-hydroxylase domain-containing protein</fullName>
    </submittedName>
</protein>
<name>A0A5C6ULD5_9SPHN</name>
<evidence type="ECO:0000259" key="1">
    <source>
        <dbReference type="Pfam" id="PF05118"/>
    </source>
</evidence>
<dbReference type="InterPro" id="IPR007803">
    <property type="entry name" value="Asp/Arg/Pro-Hydrxlase"/>
</dbReference>